<dbReference type="InterPro" id="IPR006342">
    <property type="entry name" value="FkbM_mtfrase"/>
</dbReference>
<protein>
    <recommendedName>
        <fullName evidence="1">Methyltransferase FkbM domain-containing protein</fullName>
    </recommendedName>
</protein>
<name>A0A1F4XGG0_9BACT</name>
<dbReference type="Pfam" id="PF05050">
    <property type="entry name" value="Methyltransf_21"/>
    <property type="match status" value="1"/>
</dbReference>
<evidence type="ECO:0000313" key="2">
    <source>
        <dbReference type="EMBL" id="OGC80253.1"/>
    </source>
</evidence>
<dbReference type="PANTHER" id="PTHR34203:SF15">
    <property type="entry name" value="SLL1173 PROTEIN"/>
    <property type="match status" value="1"/>
</dbReference>
<dbReference type="PANTHER" id="PTHR34203">
    <property type="entry name" value="METHYLTRANSFERASE, FKBM FAMILY PROTEIN"/>
    <property type="match status" value="1"/>
</dbReference>
<proteinExistence type="predicted"/>
<evidence type="ECO:0000259" key="1">
    <source>
        <dbReference type="Pfam" id="PF05050"/>
    </source>
</evidence>
<dbReference type="NCBIfam" id="TIGR01444">
    <property type="entry name" value="fkbM_fam"/>
    <property type="match status" value="1"/>
</dbReference>
<reference evidence="2 3" key="1">
    <citation type="journal article" date="2016" name="Nat. Commun.">
        <title>Thousands of microbial genomes shed light on interconnected biogeochemical processes in an aquifer system.</title>
        <authorList>
            <person name="Anantharaman K."/>
            <person name="Brown C.T."/>
            <person name="Hug L.A."/>
            <person name="Sharon I."/>
            <person name="Castelle C.J."/>
            <person name="Probst A.J."/>
            <person name="Thomas B.C."/>
            <person name="Singh A."/>
            <person name="Wilkins M.J."/>
            <person name="Karaoz U."/>
            <person name="Brodie E.L."/>
            <person name="Williams K.H."/>
            <person name="Hubbard S.S."/>
            <person name="Banfield J.F."/>
        </authorList>
    </citation>
    <scope>NUCLEOTIDE SEQUENCE [LARGE SCALE GENOMIC DNA]</scope>
</reference>
<organism evidence="2 3">
    <name type="scientific">Candidatus Adlerbacteria bacterium RIFCSPLOWO2_01_FULL_51_16</name>
    <dbReference type="NCBI Taxonomy" id="1797243"/>
    <lineage>
        <taxon>Bacteria</taxon>
        <taxon>Candidatus Adleribacteriota</taxon>
    </lineage>
</organism>
<dbReference type="InterPro" id="IPR029063">
    <property type="entry name" value="SAM-dependent_MTases_sf"/>
</dbReference>
<gene>
    <name evidence="2" type="ORF">A2943_00045</name>
</gene>
<dbReference type="InterPro" id="IPR052514">
    <property type="entry name" value="SAM-dependent_MTase"/>
</dbReference>
<accession>A0A1F4XGG0</accession>
<sequence>MNIKPRSRIRNKISHLLLKARKRVENEIREDFEKSGESYLIHSIAEEYAGEKITVFDVGANIGSWSTLLAREVSKHKSVLDLHAFEPDADYHGPGEFIKAAVSSTPGTVQIYKRKDSDQSSLYERRLAHSKQGDAKILEIPAIRLDDYIKKNNLQHIDLLKIDVEGHELSVLKSLGSYLRPSFVTYIQFEYGITYVDASTYLLDMYEILKEYRICKLFPNHLEETPYQSDLEDFMFTNYVAVAKI</sequence>
<comment type="caution">
    <text evidence="2">The sequence shown here is derived from an EMBL/GenBank/DDBJ whole genome shotgun (WGS) entry which is preliminary data.</text>
</comment>
<dbReference type="AlphaFoldDB" id="A0A1F4XGG0"/>
<feature type="domain" description="Methyltransferase FkbM" evidence="1">
    <location>
        <begin position="57"/>
        <end position="211"/>
    </location>
</feature>
<dbReference type="STRING" id="1797243.A2943_00045"/>
<dbReference type="Gene3D" id="3.40.50.150">
    <property type="entry name" value="Vaccinia Virus protein VP39"/>
    <property type="match status" value="1"/>
</dbReference>
<dbReference type="EMBL" id="MEWX01000026">
    <property type="protein sequence ID" value="OGC80253.1"/>
    <property type="molecule type" value="Genomic_DNA"/>
</dbReference>
<dbReference type="Proteomes" id="UP000176185">
    <property type="component" value="Unassembled WGS sequence"/>
</dbReference>
<evidence type="ECO:0000313" key="3">
    <source>
        <dbReference type="Proteomes" id="UP000176185"/>
    </source>
</evidence>
<dbReference type="SUPFAM" id="SSF53335">
    <property type="entry name" value="S-adenosyl-L-methionine-dependent methyltransferases"/>
    <property type="match status" value="1"/>
</dbReference>